<protein>
    <submittedName>
        <fullName evidence="2">Uncharacterized protein</fullName>
    </submittedName>
</protein>
<dbReference type="EMBL" id="KQ258370">
    <property type="protein sequence ID" value="KOM27187.1"/>
    <property type="molecule type" value="Genomic_DNA"/>
</dbReference>
<dbReference type="Proteomes" id="UP000053144">
    <property type="component" value="Unassembled WGS sequence"/>
</dbReference>
<evidence type="ECO:0000313" key="2">
    <source>
        <dbReference type="EMBL" id="KOM27187.1"/>
    </source>
</evidence>
<dbReference type="Gramene" id="KOM27187">
    <property type="protein sequence ID" value="KOM27187"/>
    <property type="gene ID" value="LR48_Vigan404s003800"/>
</dbReference>
<evidence type="ECO:0000256" key="1">
    <source>
        <dbReference type="SAM" id="MobiDB-lite"/>
    </source>
</evidence>
<accession>A0A0L9T9E9</accession>
<reference evidence="3" key="1">
    <citation type="journal article" date="2015" name="Proc. Natl. Acad. Sci. U.S.A.">
        <title>Genome sequencing of adzuki bean (Vigna angularis) provides insight into high starch and low fat accumulation and domestication.</title>
        <authorList>
            <person name="Yang K."/>
            <person name="Tian Z."/>
            <person name="Chen C."/>
            <person name="Luo L."/>
            <person name="Zhao B."/>
            <person name="Wang Z."/>
            <person name="Yu L."/>
            <person name="Li Y."/>
            <person name="Sun Y."/>
            <person name="Li W."/>
            <person name="Chen Y."/>
            <person name="Li Y."/>
            <person name="Zhang Y."/>
            <person name="Ai D."/>
            <person name="Zhao J."/>
            <person name="Shang C."/>
            <person name="Ma Y."/>
            <person name="Wu B."/>
            <person name="Wang M."/>
            <person name="Gao L."/>
            <person name="Sun D."/>
            <person name="Zhang P."/>
            <person name="Guo F."/>
            <person name="Wang W."/>
            <person name="Li Y."/>
            <person name="Wang J."/>
            <person name="Varshney R.K."/>
            <person name="Wang J."/>
            <person name="Ling H.Q."/>
            <person name="Wan P."/>
        </authorList>
    </citation>
    <scope>NUCLEOTIDE SEQUENCE</scope>
    <source>
        <strain evidence="3">cv. Jingnong 6</strain>
    </source>
</reference>
<organism evidence="2 3">
    <name type="scientific">Phaseolus angularis</name>
    <name type="common">Azuki bean</name>
    <name type="synonym">Vigna angularis</name>
    <dbReference type="NCBI Taxonomy" id="3914"/>
    <lineage>
        <taxon>Eukaryota</taxon>
        <taxon>Viridiplantae</taxon>
        <taxon>Streptophyta</taxon>
        <taxon>Embryophyta</taxon>
        <taxon>Tracheophyta</taxon>
        <taxon>Spermatophyta</taxon>
        <taxon>Magnoliopsida</taxon>
        <taxon>eudicotyledons</taxon>
        <taxon>Gunneridae</taxon>
        <taxon>Pentapetalae</taxon>
        <taxon>rosids</taxon>
        <taxon>fabids</taxon>
        <taxon>Fabales</taxon>
        <taxon>Fabaceae</taxon>
        <taxon>Papilionoideae</taxon>
        <taxon>50 kb inversion clade</taxon>
        <taxon>NPAAA clade</taxon>
        <taxon>indigoferoid/millettioid clade</taxon>
        <taxon>Phaseoleae</taxon>
        <taxon>Vigna</taxon>
    </lineage>
</organism>
<sequence length="148" mass="16514">MKGWKVANRRTTVSRLGVTAEFQSGSATNVSRLGATVVRQISSESTVSHLGTTAERQFDFDSTVSCLGATAEDELSERSEGAKSWIKKRKKKCIKGRSRKYRPTPFIAERHFEDPQSPLRSKTTTEGHNRSHALTVERYLPLSDILMG</sequence>
<dbReference type="AlphaFoldDB" id="A0A0L9T9E9"/>
<gene>
    <name evidence="2" type="ORF">LR48_Vigan404s003800</name>
</gene>
<feature type="region of interest" description="Disordered" evidence="1">
    <location>
        <begin position="104"/>
        <end position="132"/>
    </location>
</feature>
<name>A0A0L9T9E9_PHAAN</name>
<evidence type="ECO:0000313" key="3">
    <source>
        <dbReference type="Proteomes" id="UP000053144"/>
    </source>
</evidence>
<proteinExistence type="predicted"/>